<organism evidence="1 2">
    <name type="scientific">Irpex rosettiformis</name>
    <dbReference type="NCBI Taxonomy" id="378272"/>
    <lineage>
        <taxon>Eukaryota</taxon>
        <taxon>Fungi</taxon>
        <taxon>Dikarya</taxon>
        <taxon>Basidiomycota</taxon>
        <taxon>Agaricomycotina</taxon>
        <taxon>Agaricomycetes</taxon>
        <taxon>Polyporales</taxon>
        <taxon>Irpicaceae</taxon>
        <taxon>Irpex</taxon>
    </lineage>
</organism>
<evidence type="ECO:0000313" key="2">
    <source>
        <dbReference type="Proteomes" id="UP001055072"/>
    </source>
</evidence>
<sequence>MVSHFGAVDELIQLIYQGSNKFVLISAVSSSHWTLHLGLNGAGRWWKGKWSERDIFKFLGNTGASNKLVEMFAERLADNIVKGELFIGNWNAEQGSDITLTLNPSAKSPVHIPLEEMEPKEAAAYAVTMLSEASLFISSSDGDKKSSSSRGETQVGYTKIPIKPIHHEPSLAEMEQAGQKITELKAELAKAQQEVKEVQRRAETSDPDSRLASRAKTVATNVRHVKGASLANPNKKARRFEAMEFDD</sequence>
<keyword evidence="2" id="KW-1185">Reference proteome</keyword>
<gene>
    <name evidence="1" type="ORF">BDY19DRAFT_990072</name>
</gene>
<protein>
    <submittedName>
        <fullName evidence="1">Uncharacterized protein</fullName>
    </submittedName>
</protein>
<proteinExistence type="predicted"/>
<reference evidence="1" key="1">
    <citation type="journal article" date="2021" name="Environ. Microbiol.">
        <title>Gene family expansions and transcriptome signatures uncover fungal adaptations to wood decay.</title>
        <authorList>
            <person name="Hage H."/>
            <person name="Miyauchi S."/>
            <person name="Viragh M."/>
            <person name="Drula E."/>
            <person name="Min B."/>
            <person name="Chaduli D."/>
            <person name="Navarro D."/>
            <person name="Favel A."/>
            <person name="Norest M."/>
            <person name="Lesage-Meessen L."/>
            <person name="Balint B."/>
            <person name="Merenyi Z."/>
            <person name="de Eugenio L."/>
            <person name="Morin E."/>
            <person name="Martinez A.T."/>
            <person name="Baldrian P."/>
            <person name="Stursova M."/>
            <person name="Martinez M.J."/>
            <person name="Novotny C."/>
            <person name="Magnuson J.K."/>
            <person name="Spatafora J.W."/>
            <person name="Maurice S."/>
            <person name="Pangilinan J."/>
            <person name="Andreopoulos W."/>
            <person name="LaButti K."/>
            <person name="Hundley H."/>
            <person name="Na H."/>
            <person name="Kuo A."/>
            <person name="Barry K."/>
            <person name="Lipzen A."/>
            <person name="Henrissat B."/>
            <person name="Riley R."/>
            <person name="Ahrendt S."/>
            <person name="Nagy L.G."/>
            <person name="Grigoriev I.V."/>
            <person name="Martin F."/>
            <person name="Rosso M.N."/>
        </authorList>
    </citation>
    <scope>NUCLEOTIDE SEQUENCE</scope>
    <source>
        <strain evidence="1">CBS 384.51</strain>
    </source>
</reference>
<name>A0ACB8UGY6_9APHY</name>
<accession>A0ACB8UGY6</accession>
<dbReference type="Proteomes" id="UP001055072">
    <property type="component" value="Unassembled WGS sequence"/>
</dbReference>
<dbReference type="EMBL" id="MU274902">
    <property type="protein sequence ID" value="KAI0093434.1"/>
    <property type="molecule type" value="Genomic_DNA"/>
</dbReference>
<evidence type="ECO:0000313" key="1">
    <source>
        <dbReference type="EMBL" id="KAI0093434.1"/>
    </source>
</evidence>
<comment type="caution">
    <text evidence="1">The sequence shown here is derived from an EMBL/GenBank/DDBJ whole genome shotgun (WGS) entry which is preliminary data.</text>
</comment>